<reference evidence="1 2" key="1">
    <citation type="submission" date="2020-10" db="EMBL/GenBank/DDBJ databases">
        <title>Sequencing the genomes of 1000 actinobacteria strains.</title>
        <authorList>
            <person name="Klenk H.-P."/>
        </authorList>
    </citation>
    <scope>NUCLEOTIDE SEQUENCE [LARGE SCALE GENOMIC DNA]</scope>
    <source>
        <strain evidence="1 2">DSM 43748</strain>
    </source>
</reference>
<organism evidence="1 2">
    <name type="scientific">Nonomuraea africana</name>
    <dbReference type="NCBI Taxonomy" id="46171"/>
    <lineage>
        <taxon>Bacteria</taxon>
        <taxon>Bacillati</taxon>
        <taxon>Actinomycetota</taxon>
        <taxon>Actinomycetes</taxon>
        <taxon>Streptosporangiales</taxon>
        <taxon>Streptosporangiaceae</taxon>
        <taxon>Nonomuraea</taxon>
    </lineage>
</organism>
<sequence length="50" mass="5348">MPRVALGRLAVHAETTDPPETVGVDAQVGVVVYLGLEGRLLQKGHMKPKI</sequence>
<comment type="caution">
    <text evidence="1">The sequence shown here is derived from an EMBL/GenBank/DDBJ whole genome shotgun (WGS) entry which is preliminary data.</text>
</comment>
<protein>
    <submittedName>
        <fullName evidence="1">Uncharacterized protein</fullName>
    </submittedName>
</protein>
<evidence type="ECO:0000313" key="1">
    <source>
        <dbReference type="EMBL" id="MBE1562985.1"/>
    </source>
</evidence>
<proteinExistence type="predicted"/>
<dbReference type="EMBL" id="JADBEF010000001">
    <property type="protein sequence ID" value="MBE1562985.1"/>
    <property type="molecule type" value="Genomic_DNA"/>
</dbReference>
<dbReference type="Proteomes" id="UP000661607">
    <property type="component" value="Unassembled WGS sequence"/>
</dbReference>
<evidence type="ECO:0000313" key="2">
    <source>
        <dbReference type="Proteomes" id="UP000661607"/>
    </source>
</evidence>
<accession>A0ABR9KLV0</accession>
<name>A0ABR9KLV0_9ACTN</name>
<keyword evidence="2" id="KW-1185">Reference proteome</keyword>
<gene>
    <name evidence="1" type="ORF">H4W81_005764</name>
</gene>